<dbReference type="EMBL" id="LNYC01000004">
    <property type="protein sequence ID" value="KTD04449.1"/>
    <property type="molecule type" value="Genomic_DNA"/>
</dbReference>
<organism evidence="1 2">
    <name type="scientific">Legionella geestiana</name>
    <dbReference type="NCBI Taxonomy" id="45065"/>
    <lineage>
        <taxon>Bacteria</taxon>
        <taxon>Pseudomonadati</taxon>
        <taxon>Pseudomonadota</taxon>
        <taxon>Gammaproteobacteria</taxon>
        <taxon>Legionellales</taxon>
        <taxon>Legionellaceae</taxon>
        <taxon>Legionella</taxon>
    </lineage>
</organism>
<evidence type="ECO:0000313" key="2">
    <source>
        <dbReference type="Proteomes" id="UP000054785"/>
    </source>
</evidence>
<protein>
    <submittedName>
        <fullName evidence="1">Legionella vir region protein</fullName>
    </submittedName>
</protein>
<sequence>MDTLFVRLGAIYGHVWWSSFQNEKALEFAKKEWSDGLMRFDKCTLKESLLKFRESKGFPPTLPQFIECCKAIMKRKEDCSPAPKPAQKCRSTVAEKHLKAMLDLLRR</sequence>
<accession>A0A0W0U9I7</accession>
<reference evidence="1 2" key="1">
    <citation type="submission" date="2015-11" db="EMBL/GenBank/DDBJ databases">
        <title>Genomic analysis of 38 Legionella species identifies large and diverse effector repertoires.</title>
        <authorList>
            <person name="Burstein D."/>
            <person name="Amaro F."/>
            <person name="Zusman T."/>
            <person name="Lifshitz Z."/>
            <person name="Cohen O."/>
            <person name="Gilbert J.A."/>
            <person name="Pupko T."/>
            <person name="Shuman H.A."/>
            <person name="Segal G."/>
        </authorList>
    </citation>
    <scope>NUCLEOTIDE SEQUENCE [LARGE SCALE GENOMIC DNA]</scope>
    <source>
        <strain evidence="1 2">ATCC 49504</strain>
    </source>
</reference>
<comment type="caution">
    <text evidence="1">The sequence shown here is derived from an EMBL/GenBank/DDBJ whole genome shotgun (WGS) entry which is preliminary data.</text>
</comment>
<dbReference type="RefSeq" id="WP_238582774.1">
    <property type="nucleotide sequence ID" value="NZ_CAAAHN010000015.1"/>
</dbReference>
<dbReference type="STRING" id="45065.Lgee_0202"/>
<name>A0A0W0U9I7_9GAMM</name>
<gene>
    <name evidence="1" type="primary">lvrB</name>
    <name evidence="1" type="ORF">Lgee_0202</name>
</gene>
<proteinExistence type="predicted"/>
<dbReference type="Proteomes" id="UP000054785">
    <property type="component" value="Unassembled WGS sequence"/>
</dbReference>
<evidence type="ECO:0000313" key="1">
    <source>
        <dbReference type="EMBL" id="KTD04449.1"/>
    </source>
</evidence>
<keyword evidence="2" id="KW-1185">Reference proteome</keyword>
<dbReference type="AlphaFoldDB" id="A0A0W0U9I7"/>
<dbReference type="PATRIC" id="fig|45065.4.peg.218"/>